<organism evidence="1">
    <name type="scientific">uncultured Rhodospirillales bacterium HF0200_01O14</name>
    <dbReference type="NCBI Taxonomy" id="710787"/>
    <lineage>
        <taxon>Bacteria</taxon>
        <taxon>Pseudomonadati</taxon>
        <taxon>Pseudomonadota</taxon>
        <taxon>Alphaproteobacteria</taxon>
        <taxon>Rhodospirillales</taxon>
        <taxon>environmental samples</taxon>
    </lineage>
</organism>
<dbReference type="EMBL" id="GU474875">
    <property type="protein sequence ID" value="ADI17852.1"/>
    <property type="molecule type" value="Genomic_DNA"/>
</dbReference>
<dbReference type="AlphaFoldDB" id="E0XTW1"/>
<reference evidence="1" key="1">
    <citation type="journal article" date="2011" name="Environ. Microbiol.">
        <title>Time-series analyses of Monterey Bay coastal microbial picoplankton using a 'genome proxy' microarray.</title>
        <authorList>
            <person name="Rich V.I."/>
            <person name="Pham V.D."/>
            <person name="Eppley J."/>
            <person name="Shi Y."/>
            <person name="DeLong E.F."/>
        </authorList>
    </citation>
    <scope>NUCLEOTIDE SEQUENCE</scope>
</reference>
<proteinExistence type="predicted"/>
<evidence type="ECO:0000313" key="1">
    <source>
        <dbReference type="EMBL" id="ADI17852.1"/>
    </source>
</evidence>
<sequence length="52" mass="6150">MKPAILLNRCRVVVNHGSTPPWRMWFNKDNNIQPFDAKARHDRDESPVTFSR</sequence>
<accession>E0XTW1</accession>
<protein>
    <submittedName>
        <fullName evidence="1">Uncharacterized protein</fullName>
    </submittedName>
</protein>
<name>E0XTW1_9PROT</name>